<keyword evidence="13" id="KW-1185">Reference proteome</keyword>
<dbReference type="PANTHER" id="PTHR42940:SF8">
    <property type="entry name" value="VACUOLAR PROTEIN SORTING-ASSOCIATED PROTEIN 11"/>
    <property type="match status" value="1"/>
</dbReference>
<evidence type="ECO:0000256" key="2">
    <source>
        <dbReference type="ARBA" id="ARBA00008072"/>
    </source>
</evidence>
<evidence type="ECO:0000256" key="6">
    <source>
        <dbReference type="ARBA" id="ARBA00023002"/>
    </source>
</evidence>
<evidence type="ECO:0000313" key="13">
    <source>
        <dbReference type="Proteomes" id="UP000305836"/>
    </source>
</evidence>
<comment type="cofactor">
    <cofactor evidence="1">
        <name>Zn(2+)</name>
        <dbReference type="ChEBI" id="CHEBI:29105"/>
    </cofactor>
</comment>
<evidence type="ECO:0000256" key="5">
    <source>
        <dbReference type="ARBA" id="ARBA00022833"/>
    </source>
</evidence>
<dbReference type="InterPro" id="IPR013149">
    <property type="entry name" value="ADH-like_C"/>
</dbReference>
<dbReference type="Gene3D" id="3.90.180.10">
    <property type="entry name" value="Medium-chain alcohol dehydrogenases, catalytic domain"/>
    <property type="match status" value="1"/>
</dbReference>
<dbReference type="InterPro" id="IPR014187">
    <property type="entry name" value="ADH_Zn_typ-2"/>
</dbReference>
<dbReference type="GO" id="GO:0005737">
    <property type="term" value="C:cytoplasm"/>
    <property type="evidence" value="ECO:0007669"/>
    <property type="project" value="TreeGrafter"/>
</dbReference>
<keyword evidence="5" id="KW-0862">Zinc</keyword>
<comment type="caution">
    <text evidence="12">The sequence shown here is derived from an EMBL/GenBank/DDBJ whole genome shotgun (WGS) entry which is preliminary data.</text>
</comment>
<reference evidence="12 13" key="1">
    <citation type="submission" date="2019-04" db="EMBL/GenBank/DDBJ databases">
        <title>Kribbella sp. NEAU-THZ 27 nov., a novel actinomycete isolated from soil.</title>
        <authorList>
            <person name="Duan L."/>
        </authorList>
    </citation>
    <scope>NUCLEOTIDE SEQUENCE [LARGE SCALE GENOMIC DNA]</scope>
    <source>
        <strain evidence="13">NEAU-THZ27</strain>
    </source>
</reference>
<feature type="domain" description="Enoyl reductase (ER)" evidence="11">
    <location>
        <begin position="10"/>
        <end position="326"/>
    </location>
</feature>
<dbReference type="FunFam" id="3.40.50.720:FF:000275">
    <property type="entry name" value="Alcohol dehydrogenase AdhA"/>
    <property type="match status" value="1"/>
</dbReference>
<keyword evidence="7" id="KW-0520">NAD</keyword>
<dbReference type="PANTHER" id="PTHR42940">
    <property type="entry name" value="ALCOHOL DEHYDROGENASE 1-RELATED"/>
    <property type="match status" value="1"/>
</dbReference>
<evidence type="ECO:0000259" key="11">
    <source>
        <dbReference type="SMART" id="SM00829"/>
    </source>
</evidence>
<dbReference type="InterPro" id="IPR036291">
    <property type="entry name" value="NAD(P)-bd_dom_sf"/>
</dbReference>
<evidence type="ECO:0000256" key="9">
    <source>
        <dbReference type="ARBA" id="ARBA00049243"/>
    </source>
</evidence>
<dbReference type="InterPro" id="IPR013154">
    <property type="entry name" value="ADH-like_N"/>
</dbReference>
<dbReference type="SUPFAM" id="SSF51735">
    <property type="entry name" value="NAD(P)-binding Rossmann-fold domains"/>
    <property type="match status" value="1"/>
</dbReference>
<keyword evidence="4" id="KW-0479">Metal-binding</keyword>
<dbReference type="OrthoDB" id="3567264at2"/>
<dbReference type="Pfam" id="PF08240">
    <property type="entry name" value="ADH_N"/>
    <property type="match status" value="1"/>
</dbReference>
<dbReference type="CDD" id="cd08298">
    <property type="entry name" value="CAD2"/>
    <property type="match status" value="1"/>
</dbReference>
<proteinExistence type="inferred from homology"/>
<dbReference type="Gene3D" id="3.40.50.720">
    <property type="entry name" value="NAD(P)-binding Rossmann-like Domain"/>
    <property type="match status" value="1"/>
</dbReference>
<evidence type="ECO:0000256" key="3">
    <source>
        <dbReference type="ARBA" id="ARBA00013190"/>
    </source>
</evidence>
<comment type="similarity">
    <text evidence="2">Belongs to the zinc-containing alcohol dehydrogenase family.</text>
</comment>
<name>A0A4U3M3Y6_9ACTN</name>
<evidence type="ECO:0000313" key="12">
    <source>
        <dbReference type="EMBL" id="TKK83498.1"/>
    </source>
</evidence>
<dbReference type="Pfam" id="PF00107">
    <property type="entry name" value="ADH_zinc_N"/>
    <property type="match status" value="1"/>
</dbReference>
<dbReference type="GO" id="GO:0046872">
    <property type="term" value="F:metal ion binding"/>
    <property type="evidence" value="ECO:0007669"/>
    <property type="project" value="UniProtKB-KW"/>
</dbReference>
<sequence>MQAWAVEHPGPIDTGPLRKVRRPLPEAGPGEVLVKVEACGICRTDLHLSEGDLPPKHSGVIPGHQAVGTVVDQGTGDRFTTGDRVGIAWLRGTCGVCEFCRAGNENLCPRSTYTGWDADGGFAEYAVVPQDYAYGLPKNRPAEELAPFLCAGIIGYRSLLRANLPPGGRLGIYGFGSSAHLTAQLATAQGAELFVVTRGEKNRALARELGAAYVGDRPPVPLDSAIVFAPAGDVVLHALEALKPGGTVAVAGIYLSDVPVLNYERHLFHERDLRSVTSNTRRDGEELFRLVARLPVRAHTTVVPFDKVAEALADVAHGRASGSLVAVLDD</sequence>
<dbReference type="NCBIfam" id="TIGR02822">
    <property type="entry name" value="adh_fam_2"/>
    <property type="match status" value="1"/>
</dbReference>
<protein>
    <recommendedName>
        <fullName evidence="10">Probable alcohol dehydrogenase AdhA</fullName>
        <ecNumber evidence="3">1.1.1.1</ecNumber>
    </recommendedName>
</protein>
<accession>A0A4U3M3Y6</accession>
<evidence type="ECO:0000256" key="8">
    <source>
        <dbReference type="ARBA" id="ARBA00049164"/>
    </source>
</evidence>
<comment type="catalytic activity">
    <reaction evidence="8">
        <text>a secondary alcohol + NAD(+) = a ketone + NADH + H(+)</text>
        <dbReference type="Rhea" id="RHEA:10740"/>
        <dbReference type="ChEBI" id="CHEBI:15378"/>
        <dbReference type="ChEBI" id="CHEBI:17087"/>
        <dbReference type="ChEBI" id="CHEBI:35681"/>
        <dbReference type="ChEBI" id="CHEBI:57540"/>
        <dbReference type="ChEBI" id="CHEBI:57945"/>
        <dbReference type="EC" id="1.1.1.1"/>
    </reaction>
</comment>
<dbReference type="Proteomes" id="UP000305836">
    <property type="component" value="Unassembled WGS sequence"/>
</dbReference>
<dbReference type="EMBL" id="SZPZ01000001">
    <property type="protein sequence ID" value="TKK83498.1"/>
    <property type="molecule type" value="Genomic_DNA"/>
</dbReference>
<evidence type="ECO:0000256" key="10">
    <source>
        <dbReference type="ARBA" id="ARBA00068251"/>
    </source>
</evidence>
<dbReference type="InterPro" id="IPR020843">
    <property type="entry name" value="ER"/>
</dbReference>
<gene>
    <name evidence="12" type="ORF">FDA38_07735</name>
</gene>
<keyword evidence="6" id="KW-0560">Oxidoreductase</keyword>
<evidence type="ECO:0000256" key="7">
    <source>
        <dbReference type="ARBA" id="ARBA00023027"/>
    </source>
</evidence>
<organism evidence="12 13">
    <name type="scientific">Kribbella jiaozuonensis</name>
    <dbReference type="NCBI Taxonomy" id="2575441"/>
    <lineage>
        <taxon>Bacteria</taxon>
        <taxon>Bacillati</taxon>
        <taxon>Actinomycetota</taxon>
        <taxon>Actinomycetes</taxon>
        <taxon>Propionibacteriales</taxon>
        <taxon>Kribbellaceae</taxon>
        <taxon>Kribbella</taxon>
    </lineage>
</organism>
<dbReference type="SMART" id="SM00829">
    <property type="entry name" value="PKS_ER"/>
    <property type="match status" value="1"/>
</dbReference>
<dbReference type="AlphaFoldDB" id="A0A4U3M3Y6"/>
<evidence type="ECO:0000256" key="4">
    <source>
        <dbReference type="ARBA" id="ARBA00022723"/>
    </source>
</evidence>
<dbReference type="SUPFAM" id="SSF50129">
    <property type="entry name" value="GroES-like"/>
    <property type="match status" value="1"/>
</dbReference>
<evidence type="ECO:0000256" key="1">
    <source>
        <dbReference type="ARBA" id="ARBA00001947"/>
    </source>
</evidence>
<comment type="catalytic activity">
    <reaction evidence="9">
        <text>a primary alcohol + NAD(+) = an aldehyde + NADH + H(+)</text>
        <dbReference type="Rhea" id="RHEA:10736"/>
        <dbReference type="ChEBI" id="CHEBI:15378"/>
        <dbReference type="ChEBI" id="CHEBI:15734"/>
        <dbReference type="ChEBI" id="CHEBI:17478"/>
        <dbReference type="ChEBI" id="CHEBI:57540"/>
        <dbReference type="ChEBI" id="CHEBI:57945"/>
        <dbReference type="EC" id="1.1.1.1"/>
    </reaction>
</comment>
<dbReference type="EC" id="1.1.1.1" evidence="3"/>
<dbReference type="InterPro" id="IPR011032">
    <property type="entry name" value="GroES-like_sf"/>
</dbReference>
<dbReference type="GO" id="GO:0004022">
    <property type="term" value="F:alcohol dehydrogenase (NAD+) activity"/>
    <property type="evidence" value="ECO:0007669"/>
    <property type="project" value="UniProtKB-EC"/>
</dbReference>